<dbReference type="RefSeq" id="WP_027313740.1">
    <property type="nucleotide sequence ID" value="NZ_JAUESS010000005.1"/>
</dbReference>
<comment type="caution">
    <text evidence="1">The sequence shown here is derived from an EMBL/GenBank/DDBJ whole genome shotgun (WGS) entry which is preliminary data.</text>
</comment>
<dbReference type="EMBL" id="JBHLZN010000001">
    <property type="protein sequence ID" value="MFB9885660.1"/>
    <property type="molecule type" value="Genomic_DNA"/>
</dbReference>
<protein>
    <submittedName>
        <fullName evidence="1">Uncharacterized protein</fullName>
    </submittedName>
</protein>
<dbReference type="Proteomes" id="UP001589628">
    <property type="component" value="Unassembled WGS sequence"/>
</dbReference>
<reference evidence="1 2" key="1">
    <citation type="submission" date="2024-09" db="EMBL/GenBank/DDBJ databases">
        <authorList>
            <person name="Sun Q."/>
            <person name="Mori K."/>
        </authorList>
    </citation>
    <scope>NUCLEOTIDE SEQUENCE [LARGE SCALE GENOMIC DNA]</scope>
    <source>
        <strain evidence="1 2">ATCC 51285</strain>
    </source>
</reference>
<evidence type="ECO:0000313" key="1">
    <source>
        <dbReference type="EMBL" id="MFB9885660.1"/>
    </source>
</evidence>
<proteinExistence type="predicted"/>
<keyword evidence="2" id="KW-1185">Reference proteome</keyword>
<gene>
    <name evidence="1" type="ORF">ACFFLH_04470</name>
</gene>
<organism evidence="1 2">
    <name type="scientific">Balneatrix alpica</name>
    <dbReference type="NCBI Taxonomy" id="75684"/>
    <lineage>
        <taxon>Bacteria</taxon>
        <taxon>Pseudomonadati</taxon>
        <taxon>Pseudomonadota</taxon>
        <taxon>Gammaproteobacteria</taxon>
        <taxon>Oceanospirillales</taxon>
        <taxon>Balneatrichaceae</taxon>
        <taxon>Balneatrix</taxon>
    </lineage>
</organism>
<name>A0ABV5Z9X5_9GAMM</name>
<evidence type="ECO:0000313" key="2">
    <source>
        <dbReference type="Proteomes" id="UP001589628"/>
    </source>
</evidence>
<accession>A0ABV5Z9X5</accession>
<sequence length="90" mass="10282">MSAKLQQLLQESRVLEIVEETAGELWLQVRENDEPVHLLRLEVSDDMRDLMGEAYLEMARTVLTAGAQVLTEFMAEQLAEEEDEVPSLLH</sequence>